<feature type="domain" description="N-acetyltransferase ESCO acetyl-transferase" evidence="1">
    <location>
        <begin position="157"/>
        <end position="217"/>
    </location>
</feature>
<dbReference type="Gramene" id="TVU15022">
    <property type="protein sequence ID" value="TVU15022"/>
    <property type="gene ID" value="EJB05_38521"/>
</dbReference>
<reference evidence="2 3" key="1">
    <citation type="journal article" date="2019" name="Sci. Rep.">
        <title>A high-quality genome of Eragrostis curvula grass provides insights into Poaceae evolution and supports new strategies to enhance forage quality.</title>
        <authorList>
            <person name="Carballo J."/>
            <person name="Santos B.A.C.M."/>
            <person name="Zappacosta D."/>
            <person name="Garbus I."/>
            <person name="Selva J.P."/>
            <person name="Gallo C.A."/>
            <person name="Diaz A."/>
            <person name="Albertini E."/>
            <person name="Caccamo M."/>
            <person name="Echenique V."/>
        </authorList>
    </citation>
    <scope>NUCLEOTIDE SEQUENCE [LARGE SCALE GENOMIC DNA]</scope>
    <source>
        <strain evidence="3">cv. Victoria</strain>
        <tissue evidence="2">Leaf</tissue>
    </source>
</reference>
<name>A0A5J9TUE9_9POAL</name>
<protein>
    <recommendedName>
        <fullName evidence="1">N-acetyltransferase ESCO acetyl-transferase domain-containing protein</fullName>
    </recommendedName>
</protein>
<feature type="non-terminal residue" evidence="2">
    <location>
        <position position="1"/>
    </location>
</feature>
<dbReference type="GO" id="GO:0000785">
    <property type="term" value="C:chromatin"/>
    <property type="evidence" value="ECO:0007669"/>
    <property type="project" value="TreeGrafter"/>
</dbReference>
<dbReference type="AlphaFoldDB" id="A0A5J9TUE9"/>
<accession>A0A5J9TUE9</accession>
<gene>
    <name evidence="2" type="ORF">EJB05_38521</name>
</gene>
<dbReference type="Proteomes" id="UP000324897">
    <property type="component" value="Unassembled WGS sequence"/>
</dbReference>
<dbReference type="GO" id="GO:0007064">
    <property type="term" value="P:mitotic sister chromatid cohesion"/>
    <property type="evidence" value="ECO:0007669"/>
    <property type="project" value="TreeGrafter"/>
</dbReference>
<comment type="caution">
    <text evidence="2">The sequence shown here is derived from an EMBL/GenBank/DDBJ whole genome shotgun (WGS) entry which is preliminary data.</text>
</comment>
<proteinExistence type="predicted"/>
<dbReference type="OrthoDB" id="428854at2759"/>
<dbReference type="PANTHER" id="PTHR45884:SF2">
    <property type="entry name" value="N-ACETYLTRANSFERASE ECO"/>
    <property type="match status" value="1"/>
</dbReference>
<evidence type="ECO:0000313" key="3">
    <source>
        <dbReference type="Proteomes" id="UP000324897"/>
    </source>
</evidence>
<organism evidence="2 3">
    <name type="scientific">Eragrostis curvula</name>
    <name type="common">weeping love grass</name>
    <dbReference type="NCBI Taxonomy" id="38414"/>
    <lineage>
        <taxon>Eukaryota</taxon>
        <taxon>Viridiplantae</taxon>
        <taxon>Streptophyta</taxon>
        <taxon>Embryophyta</taxon>
        <taxon>Tracheophyta</taxon>
        <taxon>Spermatophyta</taxon>
        <taxon>Magnoliopsida</taxon>
        <taxon>Liliopsida</taxon>
        <taxon>Poales</taxon>
        <taxon>Poaceae</taxon>
        <taxon>PACMAD clade</taxon>
        <taxon>Chloridoideae</taxon>
        <taxon>Eragrostideae</taxon>
        <taxon>Eragrostidinae</taxon>
        <taxon>Eragrostis</taxon>
    </lineage>
</organism>
<sequence>MYARAPRERRPREGAQGVSQELLRGHVQGIAVARRLTNELMQGWRNETVIAKSEGGDRVILVTDENSRMRNSKVYLYISCQRIVVCLVTEPIKTAHKRKESSIDFPANNVKSEKTDHTLEFGKISFKREILRRHDHTIKSKEECRDPGAIICEEEAVPAICGFRSIWVKRIGSKLMDVARKSFCEGQTLGLSQLAFTPPTFSGKALACRYCNTSAFLGCAKP</sequence>
<evidence type="ECO:0000313" key="2">
    <source>
        <dbReference type="EMBL" id="TVU15022.1"/>
    </source>
</evidence>
<dbReference type="PANTHER" id="PTHR45884">
    <property type="entry name" value="N-ACETYLTRANSFERASE ECO"/>
    <property type="match status" value="1"/>
</dbReference>
<dbReference type="InterPro" id="IPR028009">
    <property type="entry name" value="ESCO_Acetyltransf_dom"/>
</dbReference>
<dbReference type="EMBL" id="RWGY01000031">
    <property type="protein sequence ID" value="TVU15022.1"/>
    <property type="molecule type" value="Genomic_DNA"/>
</dbReference>
<dbReference type="GO" id="GO:0061733">
    <property type="term" value="F:protein-lysine-acetyltransferase activity"/>
    <property type="evidence" value="ECO:0007669"/>
    <property type="project" value="TreeGrafter"/>
</dbReference>
<evidence type="ECO:0000259" key="1">
    <source>
        <dbReference type="Pfam" id="PF13880"/>
    </source>
</evidence>
<dbReference type="Pfam" id="PF13880">
    <property type="entry name" value="Acetyltransf_13"/>
    <property type="match status" value="1"/>
</dbReference>
<dbReference type="GO" id="GO:0005634">
    <property type="term" value="C:nucleus"/>
    <property type="evidence" value="ECO:0007669"/>
    <property type="project" value="TreeGrafter"/>
</dbReference>
<keyword evidence="3" id="KW-1185">Reference proteome</keyword>